<evidence type="ECO:0000256" key="1">
    <source>
        <dbReference type="ARBA" id="ARBA00007274"/>
    </source>
</evidence>
<comment type="similarity">
    <text evidence="1">Belongs to the transferase hexapeptide repeat family.</text>
</comment>
<dbReference type="PATRIC" id="fig|536227.13.peg.4625"/>
<keyword evidence="5" id="KW-0012">Acyltransferase</keyword>
<dbReference type="PANTHER" id="PTHR43300:SF11">
    <property type="entry name" value="ACETYLTRANSFERASE RV3034C-RELATED"/>
    <property type="match status" value="1"/>
</dbReference>
<evidence type="ECO:0000256" key="5">
    <source>
        <dbReference type="ARBA" id="ARBA00023315"/>
    </source>
</evidence>
<gene>
    <name evidence="6" type="ORF">CcarbDRAFT_1643</name>
</gene>
<dbReference type="SUPFAM" id="SSF51161">
    <property type="entry name" value="Trimeric LpxA-like enzymes"/>
    <property type="match status" value="1"/>
</dbReference>
<dbReference type="OrthoDB" id="9801697at2"/>
<evidence type="ECO:0000256" key="3">
    <source>
        <dbReference type="ARBA" id="ARBA00022737"/>
    </source>
</evidence>
<evidence type="ECO:0000313" key="6">
    <source>
        <dbReference type="EMBL" id="EET87873.1"/>
    </source>
</evidence>
<dbReference type="GO" id="GO:0016746">
    <property type="term" value="F:acyltransferase activity"/>
    <property type="evidence" value="ECO:0007669"/>
    <property type="project" value="UniProtKB-KW"/>
</dbReference>
<dbReference type="PROSITE" id="PS00101">
    <property type="entry name" value="HEXAPEP_TRANSFERASES"/>
    <property type="match status" value="1"/>
</dbReference>
<keyword evidence="4" id="KW-0046">Antibiotic resistance</keyword>
<sequence length="211" mass="24428">MKQEPNPNKIYPRTNDFTTVYLKNVITNSNIIVDDFTMYNDFYNDPKDFEKKNVLYHYPINKDKLIIEKFCSIACGAKFIFNSANHTQKSLSTYPFPIFYEEWDNTMKVCEAWDNKGNIVIGNDVWIGFEAVIMSGVHIGDGAIIGTRALVTKDVPPYTIVGGMPARIIRKRFEDSVIEDLLKVQWWNWSTQKIFEKLAAIRNGDIRALKR</sequence>
<dbReference type="RefSeq" id="WP_007060528.1">
    <property type="nucleotide sequence ID" value="NZ_ACVI01000021.1"/>
</dbReference>
<dbReference type="InterPro" id="IPR018357">
    <property type="entry name" value="Hexapep_transf_CS"/>
</dbReference>
<protein>
    <submittedName>
        <fullName evidence="6">Acetyltransferase</fullName>
    </submittedName>
</protein>
<dbReference type="InterPro" id="IPR001451">
    <property type="entry name" value="Hexapep"/>
</dbReference>
<dbReference type="Proteomes" id="UP000004198">
    <property type="component" value="Unassembled WGS sequence"/>
</dbReference>
<evidence type="ECO:0000256" key="2">
    <source>
        <dbReference type="ARBA" id="ARBA00022679"/>
    </source>
</evidence>
<dbReference type="KEGG" id="cck:Ccar_22350"/>
<comment type="caution">
    <text evidence="6">The sequence shown here is derived from an EMBL/GenBank/DDBJ whole genome shotgun (WGS) entry which is preliminary data.</text>
</comment>
<organism evidence="6 7">
    <name type="scientific">Clostridium carboxidivorans P7</name>
    <dbReference type="NCBI Taxonomy" id="536227"/>
    <lineage>
        <taxon>Bacteria</taxon>
        <taxon>Bacillati</taxon>
        <taxon>Bacillota</taxon>
        <taxon>Clostridia</taxon>
        <taxon>Eubacteriales</taxon>
        <taxon>Clostridiaceae</taxon>
        <taxon>Clostridium</taxon>
    </lineage>
</organism>
<proteinExistence type="inferred from homology"/>
<evidence type="ECO:0000256" key="4">
    <source>
        <dbReference type="ARBA" id="ARBA00023251"/>
    </source>
</evidence>
<dbReference type="InterPro" id="IPR050179">
    <property type="entry name" value="Trans_hexapeptide_repeat"/>
</dbReference>
<dbReference type="STRING" id="536227.Ccar_22350"/>
<keyword evidence="2 6" id="KW-0808">Transferase</keyword>
<dbReference type="eggNOG" id="COG0110">
    <property type="taxonomic scope" value="Bacteria"/>
</dbReference>
<dbReference type="CDD" id="cd03349">
    <property type="entry name" value="LbH_XAT"/>
    <property type="match status" value="1"/>
</dbReference>
<dbReference type="GO" id="GO:0046677">
    <property type="term" value="P:response to antibiotic"/>
    <property type="evidence" value="ECO:0007669"/>
    <property type="project" value="UniProtKB-KW"/>
</dbReference>
<dbReference type="AlphaFoldDB" id="C6PS76"/>
<evidence type="ECO:0000313" key="7">
    <source>
        <dbReference type="Proteomes" id="UP000004198"/>
    </source>
</evidence>
<accession>C6PS76</accession>
<dbReference type="PANTHER" id="PTHR43300">
    <property type="entry name" value="ACETYLTRANSFERASE"/>
    <property type="match status" value="1"/>
</dbReference>
<reference evidence="6 7" key="1">
    <citation type="submission" date="2009-06" db="EMBL/GenBank/DDBJ databases">
        <title>The draft genome of Clostridium carboxidivorans P7.</title>
        <authorList>
            <consortium name="US DOE Joint Genome Institute (JGI-PGF)"/>
            <person name="Lucas S."/>
            <person name="Copeland A."/>
            <person name="Lapidus A."/>
            <person name="Glavina del Rio T."/>
            <person name="Tice H."/>
            <person name="Bruce D."/>
            <person name="Goodwin L."/>
            <person name="Pitluck S."/>
            <person name="Larimer F."/>
            <person name="Land M.L."/>
            <person name="Hauser L."/>
            <person name="Hemme C.L."/>
        </authorList>
    </citation>
    <scope>NUCLEOTIDE SEQUENCE [LARGE SCALE GENOMIC DNA]</scope>
    <source>
        <strain evidence="6 7">P7</strain>
    </source>
</reference>
<keyword evidence="3" id="KW-0677">Repeat</keyword>
<dbReference type="EMBL" id="ACVI01000021">
    <property type="protein sequence ID" value="EET87873.1"/>
    <property type="molecule type" value="Genomic_DNA"/>
</dbReference>
<dbReference type="FunFam" id="2.160.10.10:FF:000037">
    <property type="entry name" value="Streptogramin A acetyltransferase"/>
    <property type="match status" value="1"/>
</dbReference>
<keyword evidence="7" id="KW-1185">Reference proteome</keyword>
<dbReference type="InterPro" id="IPR011004">
    <property type="entry name" value="Trimer_LpxA-like_sf"/>
</dbReference>
<dbReference type="Pfam" id="PF00132">
    <property type="entry name" value="Hexapep"/>
    <property type="match status" value="1"/>
</dbReference>
<name>C6PS76_9CLOT</name>
<dbReference type="Gene3D" id="2.160.10.10">
    <property type="entry name" value="Hexapeptide repeat proteins"/>
    <property type="match status" value="1"/>
</dbReference>